<protein>
    <recommendedName>
        <fullName evidence="1">DUF4340 domain-containing protein</fullName>
    </recommendedName>
</protein>
<proteinExistence type="predicted"/>
<comment type="caution">
    <text evidence="2">The sequence shown here is derived from an EMBL/GenBank/DDBJ whole genome shotgun (WGS) entry which is preliminary data.</text>
</comment>
<evidence type="ECO:0000313" key="2">
    <source>
        <dbReference type="EMBL" id="MBB5696098.1"/>
    </source>
</evidence>
<name>A0A840Y4P2_9PROT</name>
<organism evidence="2 3">
    <name type="scientific">Muricoccus pecuniae</name>
    <dbReference type="NCBI Taxonomy" id="693023"/>
    <lineage>
        <taxon>Bacteria</taxon>
        <taxon>Pseudomonadati</taxon>
        <taxon>Pseudomonadota</taxon>
        <taxon>Alphaproteobacteria</taxon>
        <taxon>Acetobacterales</taxon>
        <taxon>Roseomonadaceae</taxon>
        <taxon>Muricoccus</taxon>
    </lineage>
</organism>
<reference evidence="2 3" key="1">
    <citation type="submission" date="2020-08" db="EMBL/GenBank/DDBJ databases">
        <title>Genomic Encyclopedia of Type Strains, Phase IV (KMG-IV): sequencing the most valuable type-strain genomes for metagenomic binning, comparative biology and taxonomic classification.</title>
        <authorList>
            <person name="Goeker M."/>
        </authorList>
    </citation>
    <scope>NUCLEOTIDE SEQUENCE [LARGE SCALE GENOMIC DNA]</scope>
    <source>
        <strain evidence="2 3">DSM 25622</strain>
    </source>
</reference>
<dbReference type="Pfam" id="PF14238">
    <property type="entry name" value="DUF4340"/>
    <property type="match status" value="1"/>
</dbReference>
<sequence>MPLNKRHLLALGGGAVLVAGAAALLLPREDAAPPPAETALAFPALAGRLGAAQRIELRQGAQALTLQRGPGDAWLLPEKGGYPARGERVRELLVALTELRLSERRTADPAALSRLGLDEPGPGSNAVLLRVLDGAGAPLASLVIGHRRTRTAGGGVGGGAAAMAESAFVRRPGESQSWLAEGRLPVDADPQLWIEREIANLPEERVRRVIGVRDGRTVELLREEGPDGRLRIVLPGDAPPADEISLDEVGRALEGLTLLDVRAESGAPGQPAGEGRFILTDNLTVTARLRQENGAVWMTLSASGDEEAARLNARWRGWAYQVGAWKLPAFAPSLDTLRKREG</sequence>
<accession>A0A840Y4P2</accession>
<dbReference type="Proteomes" id="UP000580654">
    <property type="component" value="Unassembled WGS sequence"/>
</dbReference>
<evidence type="ECO:0000259" key="1">
    <source>
        <dbReference type="Pfam" id="PF14238"/>
    </source>
</evidence>
<dbReference type="RefSeq" id="WP_246418573.1">
    <property type="nucleotide sequence ID" value="NZ_JACIJD010000029.1"/>
</dbReference>
<feature type="domain" description="DUF4340" evidence="1">
    <location>
        <begin position="74"/>
        <end position="261"/>
    </location>
</feature>
<dbReference type="AlphaFoldDB" id="A0A840Y4P2"/>
<dbReference type="PROSITE" id="PS51318">
    <property type="entry name" value="TAT"/>
    <property type="match status" value="1"/>
</dbReference>
<keyword evidence="3" id="KW-1185">Reference proteome</keyword>
<dbReference type="InterPro" id="IPR006311">
    <property type="entry name" value="TAT_signal"/>
</dbReference>
<evidence type="ECO:0000313" key="3">
    <source>
        <dbReference type="Proteomes" id="UP000580654"/>
    </source>
</evidence>
<gene>
    <name evidence="2" type="ORF">FHS87_004166</name>
</gene>
<dbReference type="InterPro" id="IPR025641">
    <property type="entry name" value="DUF4340"/>
</dbReference>
<dbReference type="EMBL" id="JACIJD010000029">
    <property type="protein sequence ID" value="MBB5696098.1"/>
    <property type="molecule type" value="Genomic_DNA"/>
</dbReference>